<keyword evidence="2" id="KW-0813">Transport</keyword>
<keyword evidence="10" id="KW-1185">Reference proteome</keyword>
<dbReference type="GO" id="GO:0046961">
    <property type="term" value="F:proton-transporting ATPase activity, rotational mechanism"/>
    <property type="evidence" value="ECO:0007669"/>
    <property type="project" value="InterPro"/>
</dbReference>
<feature type="domain" description="ATPsynthase alpha/beta subunit barrel-sandwich" evidence="8">
    <location>
        <begin position="79"/>
        <end position="166"/>
    </location>
</feature>
<dbReference type="GO" id="GO:0005524">
    <property type="term" value="F:ATP binding"/>
    <property type="evidence" value="ECO:0007669"/>
    <property type="project" value="UniProtKB-KW"/>
</dbReference>
<dbReference type="Gramene" id="KVI12312">
    <property type="protein sequence ID" value="KVI12312"/>
    <property type="gene ID" value="Ccrd_009278"/>
</dbReference>
<dbReference type="AlphaFoldDB" id="A0A103YNG6"/>
<evidence type="ECO:0000256" key="3">
    <source>
        <dbReference type="ARBA" id="ARBA00022741"/>
    </source>
</evidence>
<proteinExistence type="inferred from homology"/>
<comment type="catalytic activity">
    <reaction evidence="7">
        <text>ATP + H2O + 4 H(+)(in) = ADP + phosphate + 5 H(+)(out)</text>
        <dbReference type="Rhea" id="RHEA:57720"/>
        <dbReference type="ChEBI" id="CHEBI:15377"/>
        <dbReference type="ChEBI" id="CHEBI:15378"/>
        <dbReference type="ChEBI" id="CHEBI:30616"/>
        <dbReference type="ChEBI" id="CHEBI:43474"/>
        <dbReference type="ChEBI" id="CHEBI:456216"/>
        <dbReference type="EC" id="7.1.2.2"/>
    </reaction>
</comment>
<dbReference type="InterPro" id="IPR031686">
    <property type="entry name" value="ATP-synth_a_Xtn"/>
</dbReference>
<comment type="caution">
    <text evidence="9">The sequence shown here is derived from an EMBL/GenBank/DDBJ whole genome shotgun (WGS) entry which is preliminary data.</text>
</comment>
<dbReference type="GO" id="GO:0046034">
    <property type="term" value="P:ATP metabolic process"/>
    <property type="evidence" value="ECO:0007669"/>
    <property type="project" value="InterPro"/>
</dbReference>
<dbReference type="InterPro" id="IPR022878">
    <property type="entry name" value="V-ATPase_asu"/>
</dbReference>
<dbReference type="STRING" id="59895.A0A103YNG6"/>
<evidence type="ECO:0000256" key="5">
    <source>
        <dbReference type="ARBA" id="ARBA00022967"/>
    </source>
</evidence>
<dbReference type="PANTHER" id="PTHR43607">
    <property type="entry name" value="V-TYPE PROTON ATPASE CATALYTIC SUBUNIT A"/>
    <property type="match status" value="1"/>
</dbReference>
<accession>A0A103YNG6</accession>
<dbReference type="FunFam" id="2.40.50.100:FF:000008">
    <property type="entry name" value="V-type proton ATPase catalytic subunit A"/>
    <property type="match status" value="1"/>
</dbReference>
<gene>
    <name evidence="9" type="ORF">Ccrd_009278</name>
</gene>
<feature type="non-terminal residue" evidence="9">
    <location>
        <position position="1"/>
    </location>
</feature>
<dbReference type="EMBL" id="LEKV01000007">
    <property type="protein sequence ID" value="KVI12312.1"/>
    <property type="molecule type" value="Genomic_DNA"/>
</dbReference>
<evidence type="ECO:0000256" key="2">
    <source>
        <dbReference type="ARBA" id="ARBA00022448"/>
    </source>
</evidence>
<evidence type="ECO:0000256" key="6">
    <source>
        <dbReference type="ARBA" id="ARBA00023065"/>
    </source>
</evidence>
<dbReference type="Gene3D" id="2.40.50.100">
    <property type="match status" value="1"/>
</dbReference>
<evidence type="ECO:0000313" key="10">
    <source>
        <dbReference type="Proteomes" id="UP000243975"/>
    </source>
</evidence>
<organism evidence="9 10">
    <name type="scientific">Cynara cardunculus var. scolymus</name>
    <name type="common">Globe artichoke</name>
    <name type="synonym">Cynara scolymus</name>
    <dbReference type="NCBI Taxonomy" id="59895"/>
    <lineage>
        <taxon>Eukaryota</taxon>
        <taxon>Viridiplantae</taxon>
        <taxon>Streptophyta</taxon>
        <taxon>Embryophyta</taxon>
        <taxon>Tracheophyta</taxon>
        <taxon>Spermatophyta</taxon>
        <taxon>Magnoliopsida</taxon>
        <taxon>eudicotyledons</taxon>
        <taxon>Gunneridae</taxon>
        <taxon>Pentapetalae</taxon>
        <taxon>asterids</taxon>
        <taxon>campanulids</taxon>
        <taxon>Asterales</taxon>
        <taxon>Asteraceae</taxon>
        <taxon>Carduoideae</taxon>
        <taxon>Cardueae</taxon>
        <taxon>Carduinae</taxon>
        <taxon>Cynara</taxon>
    </lineage>
</organism>
<evidence type="ECO:0000256" key="1">
    <source>
        <dbReference type="ARBA" id="ARBA00008936"/>
    </source>
</evidence>
<comment type="similarity">
    <text evidence="1">Belongs to the ATPase alpha/beta chains family.</text>
</comment>
<dbReference type="Proteomes" id="UP000243975">
    <property type="component" value="Unassembled WGS sequence"/>
</dbReference>
<evidence type="ECO:0000313" key="9">
    <source>
        <dbReference type="EMBL" id="KVI12312.1"/>
    </source>
</evidence>
<name>A0A103YNG6_CYNCS</name>
<evidence type="ECO:0000256" key="7">
    <source>
        <dbReference type="ARBA" id="ARBA00048383"/>
    </source>
</evidence>
<dbReference type="PANTHER" id="PTHR43607:SF1">
    <property type="entry name" value="H(+)-TRANSPORTING TWO-SECTOR ATPASE"/>
    <property type="match status" value="1"/>
</dbReference>
<evidence type="ECO:0000256" key="4">
    <source>
        <dbReference type="ARBA" id="ARBA00022840"/>
    </source>
</evidence>
<dbReference type="Pfam" id="PF16886">
    <property type="entry name" value="ATP-synt_ab_Xtn"/>
    <property type="match status" value="1"/>
</dbReference>
<dbReference type="GO" id="GO:0000325">
    <property type="term" value="C:plant-type vacuole"/>
    <property type="evidence" value="ECO:0007669"/>
    <property type="project" value="TreeGrafter"/>
</dbReference>
<keyword evidence="5" id="KW-1278">Translocase</keyword>
<reference evidence="9 10" key="1">
    <citation type="journal article" date="2016" name="Sci. Rep.">
        <title>The genome sequence of the outbreeding globe artichoke constructed de novo incorporating a phase-aware low-pass sequencing strategy of F1 progeny.</title>
        <authorList>
            <person name="Scaglione D."/>
            <person name="Reyes-Chin-Wo S."/>
            <person name="Acquadro A."/>
            <person name="Froenicke L."/>
            <person name="Portis E."/>
            <person name="Beitel C."/>
            <person name="Tirone M."/>
            <person name="Mauro R."/>
            <person name="Lo Monaco A."/>
            <person name="Mauromicale G."/>
            <person name="Faccioli P."/>
            <person name="Cattivelli L."/>
            <person name="Rieseberg L."/>
            <person name="Michelmore R."/>
            <person name="Lanteri S."/>
        </authorList>
    </citation>
    <scope>NUCLEOTIDE SEQUENCE [LARGE SCALE GENOMIC DNA]</scope>
    <source>
        <strain evidence="9">2C</strain>
    </source>
</reference>
<sequence>MAAGLRVRTQGWWSLVKEGEREYEIPYLIQEFNGFRLQESTTPSRDDRILGNIFDGIQRPLKTIAKRSGDVYIPRGVSVPALDKDILWEFQPKKLGEGDLVTSGDLYATVFENSLVEHHIALPPDAMGKITYVAPPGQYSLKDTVLELEFQGVKKKFTMLQTWPVRTPRPVASKLAADTPLLTGQ</sequence>
<evidence type="ECO:0000259" key="8">
    <source>
        <dbReference type="Pfam" id="PF16886"/>
    </source>
</evidence>
<keyword evidence="4" id="KW-0067">ATP-binding</keyword>
<keyword evidence="6" id="KW-0406">Ion transport</keyword>
<keyword evidence="3" id="KW-0547">Nucleotide-binding</keyword>
<protein>
    <recommendedName>
        <fullName evidence="8">ATPsynthase alpha/beta subunit barrel-sandwich domain-containing protein</fullName>
    </recommendedName>
</protein>